<dbReference type="AlphaFoldDB" id="A0A5C5R9P9"/>
<reference evidence="1 2" key="1">
    <citation type="submission" date="2019-06" db="EMBL/GenBank/DDBJ databases">
        <title>Tsukamurella conjunctivitidis sp. nov., Tsukamurella assacharolytica sp. nov. and Tsukamurella sputae sp. nov. isolated from patients with conjunctivitis, bacteraemia (lymphoma) and respiratory infection (sputum) in Hong Kong.</title>
        <authorList>
            <person name="Teng J.L.L."/>
            <person name="Lee H.H."/>
            <person name="Fong J.Y.H."/>
            <person name="Fok K.M.N."/>
            <person name="Lau S.K.P."/>
            <person name="Woo P.C.Y."/>
        </authorList>
    </citation>
    <scope>NUCLEOTIDE SEQUENCE [LARGE SCALE GENOMIC DNA]</scope>
    <source>
        <strain evidence="1 2">HKU71</strain>
    </source>
</reference>
<proteinExistence type="predicted"/>
<dbReference type="EMBL" id="VIGW01000005">
    <property type="protein sequence ID" value="TWS19174.1"/>
    <property type="molecule type" value="Genomic_DNA"/>
</dbReference>
<dbReference type="PANTHER" id="PTHR33428:SF14">
    <property type="entry name" value="CARBOXYLESTERASE TYPE B DOMAIN-CONTAINING PROTEIN"/>
    <property type="match status" value="1"/>
</dbReference>
<gene>
    <name evidence="1" type="ORF">FK529_11715</name>
</gene>
<dbReference type="Pfam" id="PF07224">
    <property type="entry name" value="Chlorophyllase"/>
    <property type="match status" value="1"/>
</dbReference>
<dbReference type="Gene3D" id="3.40.50.1820">
    <property type="entry name" value="alpha/beta hydrolase"/>
    <property type="match status" value="1"/>
</dbReference>
<accession>A0A5C5R9P9</accession>
<evidence type="ECO:0000313" key="1">
    <source>
        <dbReference type="EMBL" id="TWS19174.1"/>
    </source>
</evidence>
<dbReference type="InterPro" id="IPR017395">
    <property type="entry name" value="Chlorophyllase-like"/>
</dbReference>
<organism evidence="1 2">
    <name type="scientific">Tsukamurella asaccharolytica</name>
    <dbReference type="NCBI Taxonomy" id="2592067"/>
    <lineage>
        <taxon>Bacteria</taxon>
        <taxon>Bacillati</taxon>
        <taxon>Actinomycetota</taxon>
        <taxon>Actinomycetes</taxon>
        <taxon>Mycobacteriales</taxon>
        <taxon>Tsukamurellaceae</taxon>
        <taxon>Tsukamurella</taxon>
    </lineage>
</organism>
<comment type="caution">
    <text evidence="1">The sequence shown here is derived from an EMBL/GenBank/DDBJ whole genome shotgun (WGS) entry which is preliminary data.</text>
</comment>
<sequence length="284" mass="29212">MSGVTDANKLVKQLQRRGPHRVLKGDLGVAGLPGVIYTPEKGSNLPAVAFAHDWVTPAKRYTKTLQHLASWGLVVAAPDTERGVLASDGRLAIDLGTALDVITEVRLGDGAITVNKAKRAVVGHGWGTGAALIAAAADSRIEWLSALFPAPTSPQAEKAATGTRANAQILGAPGNEHSMASNAGVLSLRYAGPTELRIVPGAEPGGLAEGISLRGALGAGGSDTSTQKMVRALLTGYLLGGLADDKEYAAFAEVGADLGGSSYVWDPNAEPEQPSALQRLRSLA</sequence>
<evidence type="ECO:0000313" key="2">
    <source>
        <dbReference type="Proteomes" id="UP000317291"/>
    </source>
</evidence>
<evidence type="ECO:0008006" key="3">
    <source>
        <dbReference type="Google" id="ProtNLM"/>
    </source>
</evidence>
<dbReference type="PANTHER" id="PTHR33428">
    <property type="entry name" value="CHLOROPHYLLASE-2, CHLOROPLASTIC"/>
    <property type="match status" value="1"/>
</dbReference>
<dbReference type="SUPFAM" id="SSF53474">
    <property type="entry name" value="alpha/beta-Hydrolases"/>
    <property type="match status" value="1"/>
</dbReference>
<dbReference type="InterPro" id="IPR029058">
    <property type="entry name" value="AB_hydrolase_fold"/>
</dbReference>
<protein>
    <recommendedName>
        <fullName evidence="3">Alpha/beta hydrolase</fullName>
    </recommendedName>
</protein>
<dbReference type="OrthoDB" id="4772420at2"/>
<keyword evidence="2" id="KW-1185">Reference proteome</keyword>
<dbReference type="Proteomes" id="UP000317291">
    <property type="component" value="Unassembled WGS sequence"/>
</dbReference>
<name>A0A5C5R9P9_9ACTN</name>